<keyword evidence="6" id="KW-1185">Reference proteome</keyword>
<name>A0A815GS91_ADIRI</name>
<gene>
    <name evidence="5" type="ORF">EDS130_LOCUS32797</name>
    <name evidence="4" type="ORF">XAT740_LOCUS17623</name>
</gene>
<dbReference type="EMBL" id="CAJNOR010001155">
    <property type="protein sequence ID" value="CAF1086904.1"/>
    <property type="molecule type" value="Genomic_DNA"/>
</dbReference>
<dbReference type="Proteomes" id="UP000663828">
    <property type="component" value="Unassembled WGS sequence"/>
</dbReference>
<keyword evidence="1" id="KW-0175">Coiled coil</keyword>
<keyword evidence="3" id="KW-1133">Transmembrane helix</keyword>
<evidence type="ECO:0000313" key="6">
    <source>
        <dbReference type="Proteomes" id="UP000663828"/>
    </source>
</evidence>
<proteinExistence type="predicted"/>
<feature type="coiled-coil region" evidence="1">
    <location>
        <begin position="327"/>
        <end position="397"/>
    </location>
</feature>
<feature type="region of interest" description="Disordered" evidence="2">
    <location>
        <begin position="1"/>
        <end position="21"/>
    </location>
</feature>
<evidence type="ECO:0000313" key="7">
    <source>
        <dbReference type="Proteomes" id="UP000663852"/>
    </source>
</evidence>
<comment type="caution">
    <text evidence="5">The sequence shown here is derived from an EMBL/GenBank/DDBJ whole genome shotgun (WGS) entry which is preliminary data.</text>
</comment>
<reference evidence="5" key="1">
    <citation type="submission" date="2021-02" db="EMBL/GenBank/DDBJ databases">
        <authorList>
            <person name="Nowell W R."/>
        </authorList>
    </citation>
    <scope>NUCLEOTIDE SEQUENCE</scope>
</reference>
<dbReference type="OrthoDB" id="10059847at2759"/>
<evidence type="ECO:0000256" key="3">
    <source>
        <dbReference type="SAM" id="Phobius"/>
    </source>
</evidence>
<accession>A0A815GS91</accession>
<evidence type="ECO:0000256" key="1">
    <source>
        <dbReference type="SAM" id="Coils"/>
    </source>
</evidence>
<evidence type="ECO:0000313" key="5">
    <source>
        <dbReference type="EMBL" id="CAF1342092.1"/>
    </source>
</evidence>
<sequence>MEVHRRRNPNAQRPNEEQPAVQNDQLPNLLQHFYSAVWTACAWVLDKIRDFAVELFTILWPLLKKILMSKIIKLFVVIMTMLFTKTTVVAILCESPVSGLGYIDDFCKSNSDANGTGKQLPLQSRINESLSLAERLANTDISMNIKLSNVELSLSDLKGRIAFSDLDKTEKDQFYQMIEQIKDSAQTTKNGIRKMLITFNNALYGLATYAENLHKHLTNQRSIVSRLIFQPKPTEVAIIPEQFLRDLDKLTDTIGIAYNMSEHVNSNLASLNDKVSKMEIMAGDLRCIREEKIKDHDKAGMLAKLYRHTLGDGDMNKITHQKNIAFLEQFTEYRREAQRQIQNVIDQLEKYKHIILTTRETASRLDAVQKQPLDIHLDELKNAIKKLTEYYERFDRNLTEYNQM</sequence>
<protein>
    <submittedName>
        <fullName evidence="5">Uncharacterized protein</fullName>
    </submittedName>
</protein>
<evidence type="ECO:0000313" key="4">
    <source>
        <dbReference type="EMBL" id="CAF1086904.1"/>
    </source>
</evidence>
<keyword evidence="3" id="KW-0812">Transmembrane</keyword>
<organism evidence="5 7">
    <name type="scientific">Adineta ricciae</name>
    <name type="common">Rotifer</name>
    <dbReference type="NCBI Taxonomy" id="249248"/>
    <lineage>
        <taxon>Eukaryota</taxon>
        <taxon>Metazoa</taxon>
        <taxon>Spiralia</taxon>
        <taxon>Gnathifera</taxon>
        <taxon>Rotifera</taxon>
        <taxon>Eurotatoria</taxon>
        <taxon>Bdelloidea</taxon>
        <taxon>Adinetida</taxon>
        <taxon>Adinetidae</taxon>
        <taxon>Adineta</taxon>
    </lineage>
</organism>
<dbReference type="Proteomes" id="UP000663852">
    <property type="component" value="Unassembled WGS sequence"/>
</dbReference>
<feature type="transmembrane region" description="Helical" evidence="3">
    <location>
        <begin position="71"/>
        <end position="92"/>
    </location>
</feature>
<evidence type="ECO:0000256" key="2">
    <source>
        <dbReference type="SAM" id="MobiDB-lite"/>
    </source>
</evidence>
<dbReference type="AlphaFoldDB" id="A0A815GS91"/>
<keyword evidence="3" id="KW-0472">Membrane</keyword>
<dbReference type="EMBL" id="CAJNOJ010000254">
    <property type="protein sequence ID" value="CAF1342092.1"/>
    <property type="molecule type" value="Genomic_DNA"/>
</dbReference>